<feature type="coiled-coil region" evidence="2">
    <location>
        <begin position="8"/>
        <end position="35"/>
    </location>
</feature>
<sequence>MGIDDTLIKNAQKTIDRLIRQLAEIDNEKSSLDEEEYRDLRESTVNQLEEFGKIVERLQGGDVSLIDELTATKIAIRAAISKAFKTPEVMALFAGKKNGLLREKLMMTETNYRSQKISKQEYHERKFEILMALQRLDEKLTGDESKYLRDRLETPEFQLIEANANRVFGGTISSDP</sequence>
<dbReference type="GO" id="GO:0008013">
    <property type="term" value="F:beta-catenin binding"/>
    <property type="evidence" value="ECO:0007669"/>
    <property type="project" value="InterPro"/>
</dbReference>
<dbReference type="STRING" id="1561998.A0A1I7UUB7"/>
<protein>
    <submittedName>
        <fullName evidence="5">Protein LZIC</fullName>
    </submittedName>
</protein>
<accession>A0A1I7UUB7</accession>
<evidence type="ECO:0000259" key="3">
    <source>
        <dbReference type="Pfam" id="PF06384"/>
    </source>
</evidence>
<reference evidence="5" key="1">
    <citation type="submission" date="2016-11" db="UniProtKB">
        <authorList>
            <consortium name="WormBaseParasite"/>
        </authorList>
    </citation>
    <scope>IDENTIFICATION</scope>
</reference>
<dbReference type="AlphaFoldDB" id="A0A1I7UUB7"/>
<dbReference type="Pfam" id="PF06384">
    <property type="entry name" value="ICAT"/>
    <property type="match status" value="1"/>
</dbReference>
<dbReference type="InterPro" id="IPR036911">
    <property type="entry name" value="ICAT_sf"/>
</dbReference>
<dbReference type="PANTHER" id="PTHR16505">
    <property type="entry name" value="PROTEIN LZIC"/>
    <property type="match status" value="1"/>
</dbReference>
<dbReference type="eggNOG" id="ENOG502QPUB">
    <property type="taxonomic scope" value="Eukaryota"/>
</dbReference>
<evidence type="ECO:0000313" key="5">
    <source>
        <dbReference type="WBParaSite" id="Csp11.Scaffold630.g19425.t1"/>
    </source>
</evidence>
<dbReference type="SUPFAM" id="SSF81730">
    <property type="entry name" value="beta-catenin-interacting protein ICAT"/>
    <property type="match status" value="1"/>
</dbReference>
<dbReference type="Proteomes" id="UP000095282">
    <property type="component" value="Unplaced"/>
</dbReference>
<dbReference type="InterPro" id="IPR009428">
    <property type="entry name" value="ICAT_dom"/>
</dbReference>
<feature type="domain" description="Beta-catenin-interacting ICAT" evidence="3">
    <location>
        <begin position="116"/>
        <end position="150"/>
    </location>
</feature>
<evidence type="ECO:0000313" key="4">
    <source>
        <dbReference type="Proteomes" id="UP000095282"/>
    </source>
</evidence>
<dbReference type="PANTHER" id="PTHR16505:SF8">
    <property type="entry name" value="PROTEIN LZIC"/>
    <property type="match status" value="1"/>
</dbReference>
<evidence type="ECO:0000256" key="2">
    <source>
        <dbReference type="SAM" id="Coils"/>
    </source>
</evidence>
<keyword evidence="4" id="KW-1185">Reference proteome</keyword>
<keyword evidence="2" id="KW-0175">Coiled coil</keyword>
<name>A0A1I7UUB7_9PELO</name>
<dbReference type="InterPro" id="IPR040065">
    <property type="entry name" value="LZIC"/>
</dbReference>
<dbReference type="Gene3D" id="1.10.10.490">
    <property type="entry name" value="Beta-catenin-interacting ICAT"/>
    <property type="match status" value="1"/>
</dbReference>
<comment type="similarity">
    <text evidence="1">Belongs to the CTNNBIP1 family.</text>
</comment>
<organism evidence="4 5">
    <name type="scientific">Caenorhabditis tropicalis</name>
    <dbReference type="NCBI Taxonomy" id="1561998"/>
    <lineage>
        <taxon>Eukaryota</taxon>
        <taxon>Metazoa</taxon>
        <taxon>Ecdysozoa</taxon>
        <taxon>Nematoda</taxon>
        <taxon>Chromadorea</taxon>
        <taxon>Rhabditida</taxon>
        <taxon>Rhabditina</taxon>
        <taxon>Rhabditomorpha</taxon>
        <taxon>Rhabditoidea</taxon>
        <taxon>Rhabditidae</taxon>
        <taxon>Peloderinae</taxon>
        <taxon>Caenorhabditis</taxon>
    </lineage>
</organism>
<dbReference type="WBParaSite" id="Csp11.Scaffold630.g19425.t1">
    <property type="protein sequence ID" value="Csp11.Scaffold630.g19425.t1"/>
    <property type="gene ID" value="Csp11.Scaffold630.g19425"/>
</dbReference>
<evidence type="ECO:0000256" key="1">
    <source>
        <dbReference type="ARBA" id="ARBA00006505"/>
    </source>
</evidence>
<proteinExistence type="inferred from homology"/>